<evidence type="ECO:0000313" key="3">
    <source>
        <dbReference type="WBParaSite" id="nRc.2.0.1.t46309-RA"/>
    </source>
</evidence>
<dbReference type="WBParaSite" id="nRc.2.0.1.t46309-RA">
    <property type="protein sequence ID" value="nRc.2.0.1.t46309-RA"/>
    <property type="gene ID" value="nRc.2.0.1.g46309"/>
</dbReference>
<name>A0A915L5J4_ROMCU</name>
<evidence type="ECO:0000313" key="2">
    <source>
        <dbReference type="Proteomes" id="UP000887565"/>
    </source>
</evidence>
<evidence type="ECO:0000256" key="1">
    <source>
        <dbReference type="SAM" id="MobiDB-lite"/>
    </source>
</evidence>
<accession>A0A915L5J4</accession>
<keyword evidence="2" id="KW-1185">Reference proteome</keyword>
<proteinExistence type="predicted"/>
<dbReference type="Proteomes" id="UP000887565">
    <property type="component" value="Unplaced"/>
</dbReference>
<reference evidence="3" key="1">
    <citation type="submission" date="2022-11" db="UniProtKB">
        <authorList>
            <consortium name="WormBaseParasite"/>
        </authorList>
    </citation>
    <scope>IDENTIFICATION</scope>
</reference>
<dbReference type="AlphaFoldDB" id="A0A915L5J4"/>
<feature type="region of interest" description="Disordered" evidence="1">
    <location>
        <begin position="41"/>
        <end position="61"/>
    </location>
</feature>
<protein>
    <submittedName>
        <fullName evidence="3">Uncharacterized protein</fullName>
    </submittedName>
</protein>
<organism evidence="2 3">
    <name type="scientific">Romanomermis culicivorax</name>
    <name type="common">Nematode worm</name>
    <dbReference type="NCBI Taxonomy" id="13658"/>
    <lineage>
        <taxon>Eukaryota</taxon>
        <taxon>Metazoa</taxon>
        <taxon>Ecdysozoa</taxon>
        <taxon>Nematoda</taxon>
        <taxon>Enoplea</taxon>
        <taxon>Dorylaimia</taxon>
        <taxon>Mermithida</taxon>
        <taxon>Mermithoidea</taxon>
        <taxon>Mermithidae</taxon>
        <taxon>Romanomermis</taxon>
    </lineage>
</organism>
<sequence>MVYNQKQWKPGNWQASLSKKEGDSYTMKKACYRLKTLKNNNKKATTSAPPSTDALGIDLMF</sequence>